<reference evidence="2" key="1">
    <citation type="submission" date="2019-10" db="EMBL/GenBank/DDBJ databases">
        <authorList>
            <person name="Soares A.E.R."/>
            <person name="Aleixo A."/>
            <person name="Schneider P."/>
            <person name="Miyaki C.Y."/>
            <person name="Schneider M.P."/>
            <person name="Mello C."/>
            <person name="Vasconcelos A.T.R."/>
        </authorList>
    </citation>
    <scope>NUCLEOTIDE SEQUENCE</scope>
    <source>
        <tissue evidence="2">Muscle</tissue>
    </source>
</reference>
<organism evidence="2 3">
    <name type="scientific">Willisornis vidua</name>
    <name type="common">Xingu scale-backed antbird</name>
    <dbReference type="NCBI Taxonomy" id="1566151"/>
    <lineage>
        <taxon>Eukaryota</taxon>
        <taxon>Metazoa</taxon>
        <taxon>Chordata</taxon>
        <taxon>Craniata</taxon>
        <taxon>Vertebrata</taxon>
        <taxon>Euteleostomi</taxon>
        <taxon>Archelosauria</taxon>
        <taxon>Archosauria</taxon>
        <taxon>Dinosauria</taxon>
        <taxon>Saurischia</taxon>
        <taxon>Theropoda</taxon>
        <taxon>Coelurosauria</taxon>
        <taxon>Aves</taxon>
        <taxon>Neognathae</taxon>
        <taxon>Neoaves</taxon>
        <taxon>Telluraves</taxon>
        <taxon>Australaves</taxon>
        <taxon>Passeriformes</taxon>
        <taxon>Thamnophilidae</taxon>
        <taxon>Willisornis</taxon>
    </lineage>
</organism>
<accession>A0ABQ9CRV3</accession>
<dbReference type="Proteomes" id="UP001145742">
    <property type="component" value="Unassembled WGS sequence"/>
</dbReference>
<gene>
    <name evidence="2" type="ORF">WISP_123533</name>
    <name evidence="1" type="ORF">WISP_149125</name>
</gene>
<keyword evidence="3" id="KW-1185">Reference proteome</keyword>
<evidence type="ECO:0000313" key="3">
    <source>
        <dbReference type="Proteomes" id="UP001145742"/>
    </source>
</evidence>
<dbReference type="EMBL" id="WHWB01034571">
    <property type="protein sequence ID" value="KAJ7407989.1"/>
    <property type="molecule type" value="Genomic_DNA"/>
</dbReference>
<dbReference type="EMBL" id="WHWB01034807">
    <property type="protein sequence ID" value="KAJ7403763.1"/>
    <property type="molecule type" value="Genomic_DNA"/>
</dbReference>
<protein>
    <submittedName>
        <fullName evidence="2">Uncharacterized protein</fullName>
    </submittedName>
</protein>
<comment type="caution">
    <text evidence="2">The sequence shown here is derived from an EMBL/GenBank/DDBJ whole genome shotgun (WGS) entry which is preliminary data.</text>
</comment>
<sequence>MVHSRGEAKEDFPASLSQLLRAWLRSDLIFAVDNRHVNRSVSTPSWKCYAGQVLDKKVLMWQSDCSMSVQGLLKMAECLILCSPMKVQVTMEEVLAMAETVSIPHLQKASRINSPKWQEKSKEFLMSTQFTCWTISMAFARQELWKVEADEP</sequence>
<proteinExistence type="predicted"/>
<name>A0ABQ9CRV3_9PASS</name>
<evidence type="ECO:0000313" key="1">
    <source>
        <dbReference type="EMBL" id="KAJ7403763.1"/>
    </source>
</evidence>
<evidence type="ECO:0000313" key="2">
    <source>
        <dbReference type="EMBL" id="KAJ7407989.1"/>
    </source>
</evidence>